<sequence>MPEADLAAEGFPELNAQEFIQRFFKGDRTKEVWVIRFKFTPELENGCSARISSNLDAERNVENGCSAIGRSPGGENCSARISSNPVSTQLSLVGNERFFWEVGDCVYHCKDLNRTGTVVKPVKGSTRFFIAWDAGSSSAVEGRNLIRAEQKPHQNLLTVDPDYFSEENGQLTIFTNDEPPDPDDFKSLDEFEQAWVEWKLQYPDLAKAVAEREAQTIPAEQNVKTRHTRNTKPGRGSRPKQVNCNVKRNDSKGKSPNSYWVYQFSFKIDGKYFNRSCSIPKEKVNRVIEMWESKQYSWREIVEYIGKNPDKIVDEAKKKQDD</sequence>
<evidence type="ECO:0000313" key="3">
    <source>
        <dbReference type="Proteomes" id="UP001301728"/>
    </source>
</evidence>
<proteinExistence type="predicted"/>
<organism evidence="2 3">
    <name type="scientific">Limnoraphis robusta CCNP1315</name>
    <dbReference type="NCBI Taxonomy" id="3110306"/>
    <lineage>
        <taxon>Bacteria</taxon>
        <taxon>Bacillati</taxon>
        <taxon>Cyanobacteriota</taxon>
        <taxon>Cyanophyceae</taxon>
        <taxon>Oscillatoriophycideae</taxon>
        <taxon>Oscillatoriales</taxon>
        <taxon>Sirenicapillariaceae</taxon>
        <taxon>Limnoraphis</taxon>
    </lineage>
</organism>
<feature type="compositionally biased region" description="Basic residues" evidence="1">
    <location>
        <begin position="224"/>
        <end position="238"/>
    </location>
</feature>
<evidence type="ECO:0000313" key="2">
    <source>
        <dbReference type="EMBL" id="MEA5522861.1"/>
    </source>
</evidence>
<protein>
    <submittedName>
        <fullName evidence="2">Uncharacterized protein</fullName>
    </submittedName>
</protein>
<name>A0ABU5U7L6_9CYAN</name>
<dbReference type="Proteomes" id="UP001301728">
    <property type="component" value="Unassembled WGS sequence"/>
</dbReference>
<keyword evidence="3" id="KW-1185">Reference proteome</keyword>
<dbReference type="RefSeq" id="WP_323274541.1">
    <property type="nucleotide sequence ID" value="NZ_JAYGHT010000195.1"/>
</dbReference>
<comment type="caution">
    <text evidence="2">The sequence shown here is derived from an EMBL/GenBank/DDBJ whole genome shotgun (WGS) entry which is preliminary data.</text>
</comment>
<gene>
    <name evidence="2" type="ORF">VB854_28420</name>
</gene>
<accession>A0ABU5U7L6</accession>
<reference evidence="2 3" key="1">
    <citation type="submission" date="2023-12" db="EMBL/GenBank/DDBJ databases">
        <title>Baltic Sea Cyanobacteria.</title>
        <authorList>
            <person name="Delbaje E."/>
            <person name="Fewer D.P."/>
            <person name="Shishido T.K."/>
        </authorList>
    </citation>
    <scope>NUCLEOTIDE SEQUENCE [LARGE SCALE GENOMIC DNA]</scope>
    <source>
        <strain evidence="2 3">CCNP 1315</strain>
    </source>
</reference>
<dbReference type="EMBL" id="JAYGHT010000195">
    <property type="protein sequence ID" value="MEA5522861.1"/>
    <property type="molecule type" value="Genomic_DNA"/>
</dbReference>
<evidence type="ECO:0000256" key="1">
    <source>
        <dbReference type="SAM" id="MobiDB-lite"/>
    </source>
</evidence>
<feature type="region of interest" description="Disordered" evidence="1">
    <location>
        <begin position="213"/>
        <end position="254"/>
    </location>
</feature>